<dbReference type="Pfam" id="PF00001">
    <property type="entry name" value="7tm_1"/>
    <property type="match status" value="1"/>
</dbReference>
<dbReference type="InterPro" id="IPR000276">
    <property type="entry name" value="GPCR_Rhodpsn"/>
</dbReference>
<dbReference type="GO" id="GO:0004930">
    <property type="term" value="F:G protein-coupled receptor activity"/>
    <property type="evidence" value="ECO:0007669"/>
    <property type="project" value="UniProtKB-KW"/>
</dbReference>
<dbReference type="GO" id="GO:0016020">
    <property type="term" value="C:membrane"/>
    <property type="evidence" value="ECO:0007669"/>
    <property type="project" value="UniProtKB-SubCell"/>
</dbReference>
<feature type="transmembrane region" description="Helical" evidence="9">
    <location>
        <begin position="238"/>
        <end position="260"/>
    </location>
</feature>
<evidence type="ECO:0000259" key="10">
    <source>
        <dbReference type="PROSITE" id="PS50262"/>
    </source>
</evidence>
<keyword evidence="3 9" id="KW-0812">Transmembrane</keyword>
<accession>H3BIQ8</accession>
<reference evidence="11" key="3">
    <citation type="submission" date="2025-09" db="UniProtKB">
        <authorList>
            <consortium name="Ensembl"/>
        </authorList>
    </citation>
    <scope>IDENTIFICATION</scope>
</reference>
<dbReference type="InParanoid" id="H3BIQ8"/>
<keyword evidence="4 9" id="KW-1133">Transmembrane helix</keyword>
<dbReference type="SUPFAM" id="SSF81321">
    <property type="entry name" value="Family A G protein-coupled receptor-like"/>
    <property type="match status" value="1"/>
</dbReference>
<keyword evidence="6 9" id="KW-0472">Membrane</keyword>
<evidence type="ECO:0000313" key="12">
    <source>
        <dbReference type="Proteomes" id="UP000008672"/>
    </source>
</evidence>
<dbReference type="PRINTS" id="PR00237">
    <property type="entry name" value="GPCRRHODOPSN"/>
</dbReference>
<feature type="transmembrane region" description="Helical" evidence="9">
    <location>
        <begin position="127"/>
        <end position="149"/>
    </location>
</feature>
<evidence type="ECO:0000256" key="2">
    <source>
        <dbReference type="ARBA" id="ARBA00022606"/>
    </source>
</evidence>
<dbReference type="EMBL" id="AFYH01000892">
    <property type="status" value="NOT_ANNOTATED_CDS"/>
    <property type="molecule type" value="Genomic_DNA"/>
</dbReference>
<feature type="transmembrane region" description="Helical" evidence="9">
    <location>
        <begin position="272"/>
        <end position="293"/>
    </location>
</feature>
<feature type="transmembrane region" description="Helical" evidence="9">
    <location>
        <begin position="81"/>
        <end position="107"/>
    </location>
</feature>
<feature type="transmembrane region" description="Helical" evidence="9">
    <location>
        <begin position="12"/>
        <end position="32"/>
    </location>
</feature>
<dbReference type="Ensembl" id="ENSLACT00000021920.1">
    <property type="protein sequence ID" value="ENSLACP00000021779.1"/>
    <property type="gene ID" value="ENSLACG00000019139.1"/>
</dbReference>
<dbReference type="PANTHER" id="PTHR11394:SF137">
    <property type="entry name" value="C-X-C CHEMOKINE RECEPTOR TYPE 3 ISOFORM X1-RELATED"/>
    <property type="match status" value="1"/>
</dbReference>
<comment type="subcellular location">
    <subcellularLocation>
        <location evidence="1">Membrane</location>
        <topology evidence="1">Multi-pass membrane protein</topology>
    </subcellularLocation>
</comment>
<keyword evidence="2" id="KW-0716">Sensory transduction</keyword>
<evidence type="ECO:0000256" key="6">
    <source>
        <dbReference type="ARBA" id="ARBA00023136"/>
    </source>
</evidence>
<evidence type="ECO:0000256" key="8">
    <source>
        <dbReference type="ARBA" id="ARBA00023224"/>
    </source>
</evidence>
<dbReference type="PROSITE" id="PS50262">
    <property type="entry name" value="G_PROTEIN_RECEP_F1_2"/>
    <property type="match status" value="1"/>
</dbReference>
<evidence type="ECO:0000256" key="5">
    <source>
        <dbReference type="ARBA" id="ARBA00023040"/>
    </source>
</evidence>
<proteinExistence type="predicted"/>
<reference evidence="12" key="1">
    <citation type="submission" date="2011-08" db="EMBL/GenBank/DDBJ databases">
        <title>The draft genome of Latimeria chalumnae.</title>
        <authorList>
            <person name="Di Palma F."/>
            <person name="Alfoldi J."/>
            <person name="Johnson J."/>
            <person name="Berlin A."/>
            <person name="Gnerre S."/>
            <person name="Jaffe D."/>
            <person name="MacCallum I."/>
            <person name="Young S."/>
            <person name="Walker B.J."/>
            <person name="Lander E."/>
            <person name="Lindblad-Toh K."/>
        </authorList>
    </citation>
    <scope>NUCLEOTIDE SEQUENCE [LARGE SCALE GENOMIC DNA]</scope>
    <source>
        <strain evidence="12">Wild caught</strain>
    </source>
</reference>
<reference evidence="11" key="2">
    <citation type="submission" date="2025-08" db="UniProtKB">
        <authorList>
            <consortium name="Ensembl"/>
        </authorList>
    </citation>
    <scope>IDENTIFICATION</scope>
</reference>
<organism evidence="11 12">
    <name type="scientific">Latimeria chalumnae</name>
    <name type="common">Coelacanth</name>
    <dbReference type="NCBI Taxonomy" id="7897"/>
    <lineage>
        <taxon>Eukaryota</taxon>
        <taxon>Metazoa</taxon>
        <taxon>Chordata</taxon>
        <taxon>Craniata</taxon>
        <taxon>Vertebrata</taxon>
        <taxon>Euteleostomi</taxon>
        <taxon>Coelacanthiformes</taxon>
        <taxon>Coelacanthidae</taxon>
        <taxon>Latimeria</taxon>
    </lineage>
</organism>
<dbReference type="InterPro" id="IPR017452">
    <property type="entry name" value="GPCR_Rhodpsn_7TM"/>
</dbReference>
<dbReference type="OMA" id="YMLIIAR"/>
<dbReference type="Gene3D" id="1.20.1070.10">
    <property type="entry name" value="Rhodopsin 7-helix transmembrane proteins"/>
    <property type="match status" value="1"/>
</dbReference>
<keyword evidence="8" id="KW-0807">Transducer</keyword>
<dbReference type="GeneTree" id="ENSGT00650000093633"/>
<dbReference type="AlphaFoldDB" id="H3BIQ8"/>
<name>H3BIQ8_LATCH</name>
<evidence type="ECO:0000256" key="9">
    <source>
        <dbReference type="SAM" id="Phobius"/>
    </source>
</evidence>
<keyword evidence="5" id="KW-0297">G-protein coupled receptor</keyword>
<feature type="transmembrane region" description="Helical" evidence="9">
    <location>
        <begin position="182"/>
        <end position="213"/>
    </location>
</feature>
<dbReference type="Proteomes" id="UP000008672">
    <property type="component" value="Unassembled WGS sequence"/>
</dbReference>
<sequence>MSQGEHPVQLFFYTMLVALGIVGNSLVIWIVLDTARAANTIPSSDFILLNIAVVNLLISLTRNTLLLALDIGYTFSMSDGACRILMCIWVWFRCVGVWVTLCLSFFHFMVIRSSHSALGKINERRNVIVIVAVLWALNLLYSSTALALTSNTSTNISSLVVISSTIRPLLGCVWIFSTDTAALFYGILSFIVHEIIPIFLMVITNCGTLFLLYKHHRQVHRADIAITRVESEWKAAKTILALILLFVFCWGTHIVSVNYYNFYSSSSTRYMLIIARFSASGFLGFYPLVVTFGHSKLKMLFWRKQNEVS</sequence>
<dbReference type="STRING" id="7897.ENSLACP00000021779"/>
<feature type="transmembrane region" description="Helical" evidence="9">
    <location>
        <begin position="47"/>
        <end position="69"/>
    </location>
</feature>
<evidence type="ECO:0000256" key="7">
    <source>
        <dbReference type="ARBA" id="ARBA00023170"/>
    </source>
</evidence>
<evidence type="ECO:0000256" key="1">
    <source>
        <dbReference type="ARBA" id="ARBA00004141"/>
    </source>
</evidence>
<feature type="domain" description="G-protein coupled receptors family 1 profile" evidence="10">
    <location>
        <begin position="23"/>
        <end position="290"/>
    </location>
</feature>
<keyword evidence="7" id="KW-0675">Receptor</keyword>
<dbReference type="PANTHER" id="PTHR11394">
    <property type="entry name" value="TASTE RECEPTOR TYPE 2"/>
    <property type="match status" value="1"/>
</dbReference>
<evidence type="ECO:0000256" key="4">
    <source>
        <dbReference type="ARBA" id="ARBA00022989"/>
    </source>
</evidence>
<evidence type="ECO:0000313" key="11">
    <source>
        <dbReference type="Ensembl" id="ENSLACP00000021779.1"/>
    </source>
</evidence>
<dbReference type="CDD" id="cd00637">
    <property type="entry name" value="7tm_classA_rhodopsin-like"/>
    <property type="match status" value="1"/>
</dbReference>
<keyword evidence="12" id="KW-1185">Reference proteome</keyword>
<dbReference type="eggNOG" id="KOG4219">
    <property type="taxonomic scope" value="Eukaryota"/>
</dbReference>
<protein>
    <recommendedName>
        <fullName evidence="10">G-protein coupled receptors family 1 profile domain-containing protein</fullName>
    </recommendedName>
</protein>
<dbReference type="HOGENOM" id="CLU_864744_0_0_1"/>
<evidence type="ECO:0000256" key="3">
    <source>
        <dbReference type="ARBA" id="ARBA00022692"/>
    </source>
</evidence>